<dbReference type="EMBL" id="JBJHQH010000028">
    <property type="protein sequence ID" value="MFK9094829.1"/>
    <property type="molecule type" value="Genomic_DNA"/>
</dbReference>
<dbReference type="Gene3D" id="3.40.50.1100">
    <property type="match status" value="2"/>
</dbReference>
<feature type="domain" description="Tryptophan synthase beta chain-like PALP" evidence="4">
    <location>
        <begin position="9"/>
        <end position="308"/>
    </location>
</feature>
<comment type="caution">
    <text evidence="5">The sequence shown here is derived from an EMBL/GenBank/DDBJ whole genome shotgun (WGS) entry which is preliminary data.</text>
</comment>
<sequence>MERLHIANLPTPIQKLDRLGEELGVNLYLKRDDFTGMEVSGNKVRKLEFSVADALHQDCDTLITAGGIQSNHCRATAAVAAKYGLGCDLIIRGEIPNHFEGNLFINKALGARVHLISPEESREEKMDEIVENLKSQGHKPYLIPIGASNAVGSLGYASAIEEITQQENKLGIHFDTVVIAVGSGGTYAGLWYANQEQGAKRKIHGFAVDHNAETFVETITDILNEMYLRDGLEVPKEYKDILINDQYIGTGYAKSTPEELAFIMKTSREHGFLLDPVYTGKAFYGMFSEIQKGHYKEDAKNILFIHTGGLLGWTNDQREMALKSI</sequence>
<comment type="similarity">
    <text evidence="2">Belongs to the ACC deaminase/D-cysteine desulfhydrase family.</text>
</comment>
<dbReference type="InterPro" id="IPR001926">
    <property type="entry name" value="TrpB-like_PALP"/>
</dbReference>
<accession>A0ABW8RQY7</accession>
<dbReference type="Pfam" id="PF00291">
    <property type="entry name" value="PALP"/>
    <property type="match status" value="1"/>
</dbReference>
<dbReference type="NCBIfam" id="TIGR01275">
    <property type="entry name" value="ACC_deam_rel"/>
    <property type="match status" value="1"/>
</dbReference>
<dbReference type="PANTHER" id="PTHR43780:SF2">
    <property type="entry name" value="1-AMINOCYCLOPROPANE-1-CARBOXYLATE DEAMINASE-RELATED"/>
    <property type="match status" value="1"/>
</dbReference>
<evidence type="ECO:0000313" key="6">
    <source>
        <dbReference type="Proteomes" id="UP001623041"/>
    </source>
</evidence>
<evidence type="ECO:0000256" key="2">
    <source>
        <dbReference type="ARBA" id="ARBA00008639"/>
    </source>
</evidence>
<reference evidence="5 6" key="1">
    <citation type="submission" date="2024-11" db="EMBL/GenBank/DDBJ databases">
        <authorList>
            <person name="Lucas J.A."/>
        </authorList>
    </citation>
    <scope>NUCLEOTIDE SEQUENCE [LARGE SCALE GENOMIC DNA]</scope>
    <source>
        <strain evidence="5 6">Z 5.4</strain>
    </source>
</reference>
<proteinExistence type="inferred from homology"/>
<evidence type="ECO:0000313" key="5">
    <source>
        <dbReference type="EMBL" id="MFK9094829.1"/>
    </source>
</evidence>
<gene>
    <name evidence="5" type="ORF">ACJEBI_25565</name>
</gene>
<keyword evidence="5" id="KW-0456">Lyase</keyword>
<dbReference type="PIRSF" id="PIRSF006278">
    <property type="entry name" value="ACCD_DCysDesulf"/>
    <property type="match status" value="1"/>
</dbReference>
<evidence type="ECO:0000256" key="1">
    <source>
        <dbReference type="ARBA" id="ARBA00001933"/>
    </source>
</evidence>
<organism evidence="5 6">
    <name type="scientific">Bacillus salipaludis</name>
    <dbReference type="NCBI Taxonomy" id="2547811"/>
    <lineage>
        <taxon>Bacteria</taxon>
        <taxon>Bacillati</taxon>
        <taxon>Bacillota</taxon>
        <taxon>Bacilli</taxon>
        <taxon>Bacillales</taxon>
        <taxon>Bacillaceae</taxon>
        <taxon>Bacillus</taxon>
    </lineage>
</organism>
<name>A0ABW8RQY7_9BACI</name>
<dbReference type="PANTHER" id="PTHR43780">
    <property type="entry name" value="1-AMINOCYCLOPROPANE-1-CARBOXYLATE DEAMINASE-RELATED"/>
    <property type="match status" value="1"/>
</dbReference>
<dbReference type="GO" id="GO:0016829">
    <property type="term" value="F:lyase activity"/>
    <property type="evidence" value="ECO:0007669"/>
    <property type="project" value="UniProtKB-KW"/>
</dbReference>
<dbReference type="InterPro" id="IPR036052">
    <property type="entry name" value="TrpB-like_PALP_sf"/>
</dbReference>
<dbReference type="InterPro" id="IPR005966">
    <property type="entry name" value="D-Cys_desShydrase"/>
</dbReference>
<keyword evidence="6" id="KW-1185">Reference proteome</keyword>
<keyword evidence="3" id="KW-0663">Pyridoxal phosphate</keyword>
<protein>
    <submittedName>
        <fullName evidence="5">D-cysteine desulfhydrase family protein</fullName>
        <ecNumber evidence="5">4.4.1.-</ecNumber>
    </submittedName>
</protein>
<dbReference type="RefSeq" id="WP_406583278.1">
    <property type="nucleotide sequence ID" value="NZ_JBJHQH010000028.1"/>
</dbReference>
<comment type="cofactor">
    <cofactor evidence="1">
        <name>pyridoxal 5'-phosphate</name>
        <dbReference type="ChEBI" id="CHEBI:597326"/>
    </cofactor>
</comment>
<dbReference type="SUPFAM" id="SSF53686">
    <property type="entry name" value="Tryptophan synthase beta subunit-like PLP-dependent enzymes"/>
    <property type="match status" value="1"/>
</dbReference>
<dbReference type="InterPro" id="IPR027278">
    <property type="entry name" value="ACCD_DCysDesulf"/>
</dbReference>
<dbReference type="EC" id="4.4.1.-" evidence="5"/>
<evidence type="ECO:0000259" key="4">
    <source>
        <dbReference type="Pfam" id="PF00291"/>
    </source>
</evidence>
<evidence type="ECO:0000256" key="3">
    <source>
        <dbReference type="ARBA" id="ARBA00022898"/>
    </source>
</evidence>
<dbReference type="Proteomes" id="UP001623041">
    <property type="component" value="Unassembled WGS sequence"/>
</dbReference>